<dbReference type="Proteomes" id="UP000235963">
    <property type="component" value="Unassembled WGS sequence"/>
</dbReference>
<dbReference type="RefSeq" id="WP_102777291.1">
    <property type="nucleotide sequence ID" value="NZ_LOCM01000015.1"/>
</dbReference>
<feature type="transmembrane region" description="Helical" evidence="6">
    <location>
        <begin position="204"/>
        <end position="220"/>
    </location>
</feature>
<proteinExistence type="predicted"/>
<evidence type="ECO:0000313" key="7">
    <source>
        <dbReference type="EMBL" id="PND48067.1"/>
    </source>
</evidence>
<sequence>MDRKKELFKNTIIIGIGNIFTKAISFLLVPLFTIWLTPSQYGDYDLLFSYVSLIVPILTLQLEQAVLRYTLDDKVKGDVYFRTCILFVLMNSIIFSIIFGTLVDFQYHLSFTFCTAMFALQVYSTEYLRGRNELKSYSIANIFCGIATIVFSFVLVYRLRLGVDGLLYAFGLAYLTTALTIIFSKKLYLNYNNKTIDFDVFKMLLLYSLPLLPNAISWWVTNVSDRTIIKIFLGSSMNGIYAVSTKIPTLIAVFYSIFNLAWQQSAITSAKDHIEKRREFYNSTFRQLFLFLFSSALCIVAITPFLYKYFLGHEYIGGIYIVPILILATVFLNLAQYFGGILLGNMDSKTNGLTTVVGAVANLLLNFLLIKFIGIYAAAISTMISYIIMFVMRLKKLDSLFNVKRIILFSIIGIIALSSFSIVILYSNLTVQILILLVTIFIFLYSNKNIVLSVINNLKGRI</sequence>
<feature type="transmembrane region" description="Helical" evidence="6">
    <location>
        <begin position="319"/>
        <end position="338"/>
    </location>
</feature>
<dbReference type="AlphaFoldDB" id="A0A2N8LD34"/>
<evidence type="ECO:0000256" key="3">
    <source>
        <dbReference type="ARBA" id="ARBA00022692"/>
    </source>
</evidence>
<evidence type="ECO:0000256" key="2">
    <source>
        <dbReference type="ARBA" id="ARBA00022475"/>
    </source>
</evidence>
<dbReference type="PANTHER" id="PTHR30250">
    <property type="entry name" value="PST FAMILY PREDICTED COLANIC ACID TRANSPORTER"/>
    <property type="match status" value="1"/>
</dbReference>
<feature type="transmembrane region" description="Helical" evidence="6">
    <location>
        <begin position="283"/>
        <end position="307"/>
    </location>
</feature>
<reference evidence="7 8" key="1">
    <citation type="submission" date="2015-12" db="EMBL/GenBank/DDBJ databases">
        <title>Streptococcus penaeicida sp. nov.</title>
        <authorList>
            <person name="Gomez-Gil B."/>
            <person name="Morales-Covarrubias M."/>
        </authorList>
    </citation>
    <scope>NUCLEOTIDE SEQUENCE [LARGE SCALE GENOMIC DNA]</scope>
    <source>
        <strain evidence="7 8">CAIM 1838</strain>
    </source>
</reference>
<comment type="caution">
    <text evidence="7">The sequence shown here is derived from an EMBL/GenBank/DDBJ whole genome shotgun (WGS) entry which is preliminary data.</text>
</comment>
<dbReference type="InterPro" id="IPR002797">
    <property type="entry name" value="Polysacc_synth"/>
</dbReference>
<name>A0A2N8LD34_9STRE</name>
<evidence type="ECO:0000256" key="4">
    <source>
        <dbReference type="ARBA" id="ARBA00022989"/>
    </source>
</evidence>
<dbReference type="PANTHER" id="PTHR30250:SF11">
    <property type="entry name" value="O-ANTIGEN TRANSPORTER-RELATED"/>
    <property type="match status" value="1"/>
</dbReference>
<feature type="transmembrane region" description="Helical" evidence="6">
    <location>
        <begin position="406"/>
        <end position="427"/>
    </location>
</feature>
<dbReference type="Pfam" id="PF01943">
    <property type="entry name" value="Polysacc_synt"/>
    <property type="match status" value="1"/>
</dbReference>
<feature type="transmembrane region" description="Helical" evidence="6">
    <location>
        <begin position="137"/>
        <end position="159"/>
    </location>
</feature>
<feature type="transmembrane region" description="Helical" evidence="6">
    <location>
        <begin position="47"/>
        <end position="67"/>
    </location>
</feature>
<gene>
    <name evidence="7" type="ORF">AT575_04125</name>
</gene>
<protein>
    <submittedName>
        <fullName evidence="7">Uncharacterized protein</fullName>
    </submittedName>
</protein>
<keyword evidence="3 6" id="KW-0812">Transmembrane</keyword>
<dbReference type="OrthoDB" id="3249502at2"/>
<keyword evidence="5 6" id="KW-0472">Membrane</keyword>
<organism evidence="7 8">
    <name type="scientific">Streptococcus penaeicida</name>
    <dbReference type="NCBI Taxonomy" id="1765960"/>
    <lineage>
        <taxon>Bacteria</taxon>
        <taxon>Bacillati</taxon>
        <taxon>Bacillota</taxon>
        <taxon>Bacilli</taxon>
        <taxon>Lactobacillales</taxon>
        <taxon>Streptococcaceae</taxon>
        <taxon>Streptococcus</taxon>
    </lineage>
</organism>
<dbReference type="InterPro" id="IPR050833">
    <property type="entry name" value="Poly_Biosynth_Transport"/>
</dbReference>
<feature type="transmembrane region" description="Helical" evidence="6">
    <location>
        <begin position="240"/>
        <end position="262"/>
    </location>
</feature>
<feature type="transmembrane region" description="Helical" evidence="6">
    <location>
        <begin position="79"/>
        <end position="99"/>
    </location>
</feature>
<keyword evidence="2" id="KW-1003">Cell membrane</keyword>
<evidence type="ECO:0000313" key="8">
    <source>
        <dbReference type="Proteomes" id="UP000235963"/>
    </source>
</evidence>
<evidence type="ECO:0000256" key="1">
    <source>
        <dbReference type="ARBA" id="ARBA00004651"/>
    </source>
</evidence>
<feature type="transmembrane region" description="Helical" evidence="6">
    <location>
        <begin position="350"/>
        <end position="369"/>
    </location>
</feature>
<keyword evidence="8" id="KW-1185">Reference proteome</keyword>
<feature type="transmembrane region" description="Helical" evidence="6">
    <location>
        <begin position="12"/>
        <end position="35"/>
    </location>
</feature>
<accession>A0A2N8LD34</accession>
<dbReference type="EMBL" id="LOCM01000015">
    <property type="protein sequence ID" value="PND48067.1"/>
    <property type="molecule type" value="Genomic_DNA"/>
</dbReference>
<evidence type="ECO:0000256" key="5">
    <source>
        <dbReference type="ARBA" id="ARBA00023136"/>
    </source>
</evidence>
<dbReference type="GO" id="GO:0005886">
    <property type="term" value="C:plasma membrane"/>
    <property type="evidence" value="ECO:0007669"/>
    <property type="project" value="UniProtKB-SubCell"/>
</dbReference>
<feature type="transmembrane region" description="Helical" evidence="6">
    <location>
        <begin position="165"/>
        <end position="183"/>
    </location>
</feature>
<feature type="transmembrane region" description="Helical" evidence="6">
    <location>
        <begin position="375"/>
        <end position="394"/>
    </location>
</feature>
<evidence type="ECO:0000256" key="6">
    <source>
        <dbReference type="SAM" id="Phobius"/>
    </source>
</evidence>
<comment type="subcellular location">
    <subcellularLocation>
        <location evidence="1">Cell membrane</location>
        <topology evidence="1">Multi-pass membrane protein</topology>
    </subcellularLocation>
</comment>
<keyword evidence="4 6" id="KW-1133">Transmembrane helix</keyword>
<feature type="transmembrane region" description="Helical" evidence="6">
    <location>
        <begin position="433"/>
        <end position="455"/>
    </location>
</feature>